<dbReference type="EMBL" id="CM042011">
    <property type="protein sequence ID" value="KAI3765942.1"/>
    <property type="molecule type" value="Genomic_DNA"/>
</dbReference>
<gene>
    <name evidence="1" type="ORF">L2E82_15989</name>
</gene>
<dbReference type="Proteomes" id="UP001055811">
    <property type="component" value="Linkage Group LG03"/>
</dbReference>
<proteinExistence type="predicted"/>
<name>A0ACB9F5J8_CICIN</name>
<reference evidence="1 2" key="2">
    <citation type="journal article" date="2022" name="Mol. Ecol. Resour.">
        <title>The genomes of chicory, endive, great burdock and yacon provide insights into Asteraceae paleo-polyploidization history and plant inulin production.</title>
        <authorList>
            <person name="Fan W."/>
            <person name="Wang S."/>
            <person name="Wang H."/>
            <person name="Wang A."/>
            <person name="Jiang F."/>
            <person name="Liu H."/>
            <person name="Zhao H."/>
            <person name="Xu D."/>
            <person name="Zhang Y."/>
        </authorList>
    </citation>
    <scope>NUCLEOTIDE SEQUENCE [LARGE SCALE GENOMIC DNA]</scope>
    <source>
        <strain evidence="2">cv. Punajuju</strain>
        <tissue evidence="1">Leaves</tissue>
    </source>
</reference>
<evidence type="ECO:0000313" key="1">
    <source>
        <dbReference type="EMBL" id="KAI3765942.1"/>
    </source>
</evidence>
<organism evidence="1 2">
    <name type="scientific">Cichorium intybus</name>
    <name type="common">Chicory</name>
    <dbReference type="NCBI Taxonomy" id="13427"/>
    <lineage>
        <taxon>Eukaryota</taxon>
        <taxon>Viridiplantae</taxon>
        <taxon>Streptophyta</taxon>
        <taxon>Embryophyta</taxon>
        <taxon>Tracheophyta</taxon>
        <taxon>Spermatophyta</taxon>
        <taxon>Magnoliopsida</taxon>
        <taxon>eudicotyledons</taxon>
        <taxon>Gunneridae</taxon>
        <taxon>Pentapetalae</taxon>
        <taxon>asterids</taxon>
        <taxon>campanulids</taxon>
        <taxon>Asterales</taxon>
        <taxon>Asteraceae</taxon>
        <taxon>Cichorioideae</taxon>
        <taxon>Cichorieae</taxon>
        <taxon>Cichoriinae</taxon>
        <taxon>Cichorium</taxon>
    </lineage>
</organism>
<comment type="caution">
    <text evidence="1">The sequence shown here is derived from an EMBL/GenBank/DDBJ whole genome shotgun (WGS) entry which is preliminary data.</text>
</comment>
<reference evidence="2" key="1">
    <citation type="journal article" date="2022" name="Mol. Ecol. Resour.">
        <title>The genomes of chicory, endive, great burdock and yacon provide insights into Asteraceae palaeo-polyploidization history and plant inulin production.</title>
        <authorList>
            <person name="Fan W."/>
            <person name="Wang S."/>
            <person name="Wang H."/>
            <person name="Wang A."/>
            <person name="Jiang F."/>
            <person name="Liu H."/>
            <person name="Zhao H."/>
            <person name="Xu D."/>
            <person name="Zhang Y."/>
        </authorList>
    </citation>
    <scope>NUCLEOTIDE SEQUENCE [LARGE SCALE GENOMIC DNA]</scope>
    <source>
        <strain evidence="2">cv. Punajuju</strain>
    </source>
</reference>
<keyword evidence="2" id="KW-1185">Reference proteome</keyword>
<evidence type="ECO:0000313" key="2">
    <source>
        <dbReference type="Proteomes" id="UP001055811"/>
    </source>
</evidence>
<sequence length="105" mass="11643">MVVITCAISVQAGVASVVKSSPTSTQSRHLNPKQRQHNQRRPYLSVPNQIRQQQIAALIVLFSRGRRPEVAEAWQICAGGCKFSVQRSLYCREDGFKGGEEAAME</sequence>
<protein>
    <submittedName>
        <fullName evidence="1">Uncharacterized protein</fullName>
    </submittedName>
</protein>
<accession>A0ACB9F5J8</accession>